<dbReference type="SUPFAM" id="SSF51126">
    <property type="entry name" value="Pectin lyase-like"/>
    <property type="match status" value="1"/>
</dbReference>
<feature type="domain" description="Cadherin" evidence="1">
    <location>
        <begin position="3725"/>
        <end position="3822"/>
    </location>
</feature>
<dbReference type="SUPFAM" id="SSF49313">
    <property type="entry name" value="Cadherin-like"/>
    <property type="match status" value="4"/>
</dbReference>
<feature type="domain" description="Cadherin" evidence="1">
    <location>
        <begin position="3935"/>
        <end position="4029"/>
    </location>
</feature>
<dbReference type="Pfam" id="PF14252">
    <property type="entry name" value="DUF4347"/>
    <property type="match status" value="1"/>
</dbReference>
<evidence type="ECO:0000259" key="1">
    <source>
        <dbReference type="PROSITE" id="PS50268"/>
    </source>
</evidence>
<dbReference type="Proteomes" id="UP000252884">
    <property type="component" value="Unassembled WGS sequence"/>
</dbReference>
<dbReference type="SMART" id="SM00710">
    <property type="entry name" value="PbH1"/>
    <property type="match status" value="31"/>
</dbReference>
<sequence>MPLPPRQRPLLEDIERRILYSADTPAAALAAALPRTEAHAEQAPAAAPAQAQPVVELVVLDERVPDADALLQDIAAQAAEGRSIEVVRVGADEDGVAAITAALAGRSDVAALHIVSHGGSGAVQLGQDALDNDTLLARAGDIAGWGSHLARGADILLYGCDVASDDDGRALVQGLADLTGADVAASLDATGATALGGNWTLEMQTGAIEAQLAFGLQTQAQWQGLLATYTVTSTADSGAGTLRQAITDANANAGADSIVFAIPGAGLQTISPTTALPTITGAVAINGYTQSDATANSASTGSNAVIRIALNGAGAGGGANGLNFGAGSAGSSVRGLAIGSFSGAGILTSVGGLTVAGNFIGTNAAGSAASANATGVSVGGTGATSIGSATLADRNLISGNTNNIVSSATGALTVQGNLVGTNTGGSTTIGTPTAGISISAGTANAVGGANAGEGNVIAGGARGVVVTNAGTVASIVGNTISQTTVLGIDLANDGATANDGGDADTGPNALQNFPVITGAQTSANGYLAMQGTLNSTAGSQYRIDFYASPSGTTIREGRVYLGYTTATTDASGNVSFKATLSGSTVATGALISATATRMGGTALAETSEFSAYQATTAMNVVTVTTTAYSGAGSLEAAISAANAASGPTLIRFNIAGTGLHTITLPPLLDPDNPIVLRITEQVIIDATTDDSFAANGNQPAIQIDGNGNEAGPTLSVDASGSTVRGLALTNFSYAGIYTEIGSSNNVIAGNYIGTIGAGGQMLSTSIPTGIWIDSGNNNRVGGSTAADRNVVIGITQVAILVTADGPDATGNVVQGNYVGVMPNGLSAVTSPGQGIQVAGTTLTNTLVLNNWVARTTFSGISINFGATGTIVQGNRIGTDAAGTANWGMLSSAGVFLSGGVANNLIQNNVVAFSGANGGVLMAADTGTGNAILANQIYSNTGLGIDLGFNNVTANDTGDADTGANNLQNFPVLTLARTDGSGSLEITGTLNSTANTYLRIELFANTANDSLGYGEGQTLLGFVNVLTDGSGNANFATTLSASVAAGAFISATATRSNSGYTSFSDTSEFARSIVAISTVQNTLVVDTNADTVNGDTTSLSTLLATKGADGFISLREALLAINNTPASSLPTLVNFNISGNVVHTITLASALPSITKAVVIDGTTDTGSVTANGGRPAIVINANGIVADGLRLAAGSGGSTIRGLVIQNYASGADSSAIRIMAGSDGNTIAGNYLGAVGANGEQAAVASGDDVIWIQSSNNTIGGNTAADRNVIGLDGTPAGTYGILITAGNGNQILGNYVGVNASGTTGFTGLQSGIWINNSGVANTRIEGNLLSGAGDLAAIGISTAAPGTLVLNNRIGINAAGTARISTVQSGITIYQAGAGTVVRGNWIGESTLSGIAILNGTSGVVVQGNRIGTDLAGTANWGSRGSAIRIFGSDTMVGGTLPGEGNVVAFSNQDNAVADAIQVVSGVRNAILGNSIYGTGLNSGALGINLGATGVEANDAGDADTGANNLQNFPVLALARTTGSGSFEITGSINSTANTYLRIELFANTGTTTSGYGEGQTLLGFVNVLTDGAGNASFTTTLGATVAVGAYISATATKSVAGYGSFSDTSEFARSIVAISTVQNTLVVTTAADTVDGDTTSLSTLLATKGADGFISLREALLAINGTPAGSLPTLVNFNIAGSGVHTITLGSELPLINRPVVIDGTTDSASFTTNGNRPAIVLQGNGSGGGWNGLNLDTGSGGSTIRGLVIQGFDIGIYVGTDGNTIAGNYIGRLGTDGSLSGGATNAFSILVRGANNTIGGTTAADRNVVSGSASVNITLDAAAATGNRILGNFIGTDAAGTVSATSTVNGVWITGGAANTAVGGTAVGAGNLIAGHASAGVSIDAAAGTGNAVLGNSIRSNSGLGIDLGVDGVTANDTGDADTGANNLQNFPVLTLARTNGSGNFEITGSINSTANTYIRIELFANTANDPSGYGEGQTYLGFVNVLTDGSGNASFATTLSATVAAGAFISATATKSVAGYGSFSDTSEFARSVVAVSTTQQNVLVVTTAADLVDGDTTSISTLLATKGADGFISLREAIIAINNTVANGLPTLLNFGIAGTGVHTITLGSALPAITKPVVINASSDDSFAANGNRPAIVLQGNGSGSTWFGLELQSGSGGSTVRGLVIRGFNAGIYLRAGSDGNTIVGNYIGQLQADGTYTSAASAEVTWGVEVASANNTIGGTTAADRNVISGMQSAGAGVSLETTGATGNRVIGNYLGTDANGTPLGVGAEGVIARVGAFNNTIGGTAAGEGNLIAGSALRGIWITPSSGAGNAILGNSIHSNAGLGIDLDAAGVTANDVGDADTGPNNLQNFPVLTVARTNGSGSFEISGNINSTANTYIRIELFASTVNDPSGYGEGQTYLGFINVLTDGSGNASFSSTLSATVAAGAFISATATRSVAGYSSFSSTSEFARSVVAIHTTQQNVLVVTTAADLVDGDTTSISTLLATKGADGFISLREALIAINNTVANGLPTLLNFAIAGTGVHTINLATPLPDIVRPVFIDGRSDDSFAANGSRPAIVLVGPGTGGNTNGLGLETGSGGSTIRGLSIQNFNTGIFINPGSSGNTVVGNYLGALGSDGSLGSGANAFGVIVRSGGNTIGGTLAADRNVVSGNTSGNIVLDASTATGNRIIGNYVGTNAAGVAGGSGGFYGVWLAGGAHDNQIGGTAAGEGNLVVGHNTGVFMAATAGVANAVLGNTIYGNSALGIDLGALGVTANDTGDGDSGANNLQNFPVLATVGLASNQFTITGSLNSEANKTYRIEFFGIPYGGTDGSGNGEGNVFLGFVDVTTNASGNASINATLAAAGLTYGAWISATATEKTGASSYGSTSEFSANVQAANTAPVLTVPASAAYTENGAAVALAPAATVVDTELAAAGNYAGATLTLQRNGGANAQDLFVATGGSLSALTQGGNLVYGGTTVGTVTTNSGGTLVLSFNGNATQTLVNNVLRAIGYANSSDAPPASVPIGWSFSDGNTGAQGGGGALAGTGTTTVTITAVNDAPTVTATGTTLAYTENAAATAVDPGVTVADLDNVNLTGATVTISANYANGEDVLAFVNANGITGSWNAATGVLTLSGSATVANYQAALRSVTYVNTSDNPSTATRTVSFVVNDGTTTSTAATRNISVTAVNDAPVVTTTGTTLAYTENAAATAVDAGVTVSDADNTNLSGATVTVSANYVNGQDVLAFVNANGITGSWNAATGVLTLSGSATVANYQAALRSVTYTNTSDNPSTATRTVSFSVSDGALSSTAATRDIAVTAVNDAPVVTTTGTTLAYTENAAATAVDAGVAVGDLDNANLTGATVTISANYVNGQDVLAFVNANGITGSWNAATGVLTLSGTATVASYQAALRSVTYVNTSDNPSTATRTVSFVANDGTGTSAAATRDIAVTAANDAPVATTTGSTLNYTENAAATAIDTGLTVSDADNANLTGATVTISANYANSQDVLAFTNQNGITGSWNAATGVLTLSGSATVANYQAALRSITYANTSDNPSTATRTVSFTVSDGTATSTAATRDIAVTVVNDAPVVTTTGTAVGYTENAVATAIDAGLTVSDADSANLSGATVRISGNYASGEDVLAFTDANGITGSWNAATGVLTLSGSATVANYQAALRSVTYVNTSDNPSTATRTVSFVVSDGTASSLAATRDVAVAAVNDAPVITSNGGGAGAAVSIAENTTAVTTVTATDVDGPGLTFTISGGADAALFAIDSVTGALRFVAAPNHESPGDAGGDNVYDVVVRVSDGAASDTQAIAVTVTDVDEFDVGPAIDTDATANSVAENAANGTAVGITAFASDPDSTATVTYSLSNNAGGRFAINATTGVVTVADGTLLNYEAAASHGITVLATSSDGSTSSTNFTINLTDVNEAPVGAVSDVNAAANQVAENAANGTTVGITAQALDPDGTATVSYSLSDSAGGRFAINATTGVVTVADGTLLNYEAATSHGITVVATSSDGSTSSASFTINLTDVNEAPVGAVSDVNAAANQVAENAANGTTVGITAQATDPDGTATVSYSLSDSAGGRFAIDATTGVVTVADGTLLNYEAATSHGITVLATSSDGSTSSANFTINLTDVNEAPVGAVSDVNAAA</sequence>
<keyword evidence="3" id="KW-1185">Reference proteome</keyword>
<feature type="domain" description="Cadherin" evidence="1">
    <location>
        <begin position="4040"/>
        <end position="4134"/>
    </location>
</feature>
<protein>
    <submittedName>
        <fullName evidence="2">Parallel beta helix pectate lyase-like protein</fullName>
    </submittedName>
</protein>
<dbReference type="Gene3D" id="2.60.40.60">
    <property type="entry name" value="Cadherins"/>
    <property type="match status" value="4"/>
</dbReference>
<reference evidence="2 3" key="1">
    <citation type="submission" date="2018-07" db="EMBL/GenBank/DDBJ databases">
        <title>Genomic Encyclopedia of Type Strains, Phase IV (KMG-IV): sequencing the most valuable type-strain genomes for metagenomic binning, comparative biology and taxonomic classification.</title>
        <authorList>
            <person name="Goeker M."/>
        </authorList>
    </citation>
    <scope>NUCLEOTIDE SEQUENCE [LARGE SCALE GENOMIC DNA]</scope>
    <source>
        <strain evidence="2 3">DSM 21634</strain>
    </source>
</reference>
<dbReference type="InterPro" id="IPR015919">
    <property type="entry name" value="Cadherin-like_sf"/>
</dbReference>
<dbReference type="RefSeq" id="WP_114472580.1">
    <property type="nucleotide sequence ID" value="NZ_QPJK01000017.1"/>
</dbReference>
<dbReference type="EMBL" id="QPJK01000017">
    <property type="protein sequence ID" value="RCW63875.1"/>
    <property type="molecule type" value="Genomic_DNA"/>
</dbReference>
<dbReference type="GO" id="GO:0016829">
    <property type="term" value="F:lyase activity"/>
    <property type="evidence" value="ECO:0007669"/>
    <property type="project" value="UniProtKB-KW"/>
</dbReference>
<dbReference type="CDD" id="cd11304">
    <property type="entry name" value="Cadherin_repeat"/>
    <property type="match status" value="3"/>
</dbReference>
<dbReference type="Gene3D" id="2.160.20.10">
    <property type="entry name" value="Single-stranded right-handed beta-helix, Pectin lyase-like"/>
    <property type="match status" value="1"/>
</dbReference>
<feature type="non-terminal residue" evidence="2">
    <location>
        <position position="4143"/>
    </location>
</feature>
<dbReference type="InterPro" id="IPR002126">
    <property type="entry name" value="Cadherin-like_dom"/>
</dbReference>
<dbReference type="OrthoDB" id="6091599at2"/>
<dbReference type="InterPro" id="IPR011050">
    <property type="entry name" value="Pectin_lyase_fold/virulence"/>
</dbReference>
<organism evidence="2 3">
    <name type="scientific">Pseudorhodoferax soli</name>
    <dbReference type="NCBI Taxonomy" id="545864"/>
    <lineage>
        <taxon>Bacteria</taxon>
        <taxon>Pseudomonadati</taxon>
        <taxon>Pseudomonadota</taxon>
        <taxon>Betaproteobacteria</taxon>
        <taxon>Burkholderiales</taxon>
        <taxon>Comamonadaceae</taxon>
    </lineage>
</organism>
<comment type="caution">
    <text evidence="2">The sequence shown here is derived from an EMBL/GenBank/DDBJ whole genome shotgun (WGS) entry which is preliminary data.</text>
</comment>
<dbReference type="GO" id="GO:0016020">
    <property type="term" value="C:membrane"/>
    <property type="evidence" value="ECO:0007669"/>
    <property type="project" value="InterPro"/>
</dbReference>
<name>A0A368X7T2_9BURK</name>
<dbReference type="Pfam" id="PF00028">
    <property type="entry name" value="Cadherin"/>
    <property type="match status" value="3"/>
</dbReference>
<feature type="domain" description="Cadherin" evidence="1">
    <location>
        <begin position="3823"/>
        <end position="3924"/>
    </location>
</feature>
<dbReference type="InterPro" id="IPR006626">
    <property type="entry name" value="PbH1"/>
</dbReference>
<accession>A0A368X7T2</accession>
<dbReference type="GO" id="GO:0005509">
    <property type="term" value="F:calcium ion binding"/>
    <property type="evidence" value="ECO:0007669"/>
    <property type="project" value="InterPro"/>
</dbReference>
<dbReference type="PROSITE" id="PS50268">
    <property type="entry name" value="CADHERIN_2"/>
    <property type="match status" value="4"/>
</dbReference>
<dbReference type="PANTHER" id="PTHR14139:SF2">
    <property type="entry name" value="CALSYNTENIN-1"/>
    <property type="match status" value="1"/>
</dbReference>
<evidence type="ECO:0000313" key="3">
    <source>
        <dbReference type="Proteomes" id="UP000252884"/>
    </source>
</evidence>
<dbReference type="GO" id="GO:0007156">
    <property type="term" value="P:homophilic cell adhesion via plasma membrane adhesion molecules"/>
    <property type="evidence" value="ECO:0007669"/>
    <property type="project" value="InterPro"/>
</dbReference>
<evidence type="ECO:0000313" key="2">
    <source>
        <dbReference type="EMBL" id="RCW63875.1"/>
    </source>
</evidence>
<dbReference type="PANTHER" id="PTHR14139">
    <property type="entry name" value="CALSYNTENIN"/>
    <property type="match status" value="1"/>
</dbReference>
<proteinExistence type="predicted"/>
<dbReference type="SMART" id="SM00112">
    <property type="entry name" value="CA"/>
    <property type="match status" value="4"/>
</dbReference>
<keyword evidence="2" id="KW-0456">Lyase</keyword>
<dbReference type="InterPro" id="IPR025592">
    <property type="entry name" value="DUF4347"/>
</dbReference>
<dbReference type="InterPro" id="IPR012334">
    <property type="entry name" value="Pectin_lyas_fold"/>
</dbReference>
<gene>
    <name evidence="2" type="ORF">DES41_11795</name>
</gene>